<dbReference type="InterPro" id="IPR004466">
    <property type="entry name" value="RNase_M5"/>
</dbReference>
<keyword evidence="9" id="KW-0460">Magnesium</keyword>
<keyword evidence="6 11" id="KW-0699">rRNA-binding</keyword>
<comment type="caution">
    <text evidence="14">The sequence shown here is derived from an EMBL/GenBank/DDBJ whole genome shotgun (WGS) entry which is preliminary data.</text>
</comment>
<evidence type="ECO:0000256" key="9">
    <source>
        <dbReference type="ARBA" id="ARBA00022842"/>
    </source>
</evidence>
<dbReference type="SUPFAM" id="SSF110455">
    <property type="entry name" value="Toprim domain"/>
    <property type="match status" value="1"/>
</dbReference>
<evidence type="ECO:0000256" key="6">
    <source>
        <dbReference type="ARBA" id="ARBA00022730"/>
    </source>
</evidence>
<evidence type="ECO:0000256" key="4">
    <source>
        <dbReference type="ARBA" id="ARBA00022722"/>
    </source>
</evidence>
<evidence type="ECO:0000256" key="5">
    <source>
        <dbReference type="ARBA" id="ARBA00022723"/>
    </source>
</evidence>
<keyword evidence="8 11" id="KW-0378">Hydrolase</keyword>
<keyword evidence="3 11" id="KW-0698">rRNA processing</keyword>
<keyword evidence="4 11" id="KW-0540">Nuclease</keyword>
<evidence type="ECO:0000313" key="14">
    <source>
        <dbReference type="EMBL" id="MFC7746565.1"/>
    </source>
</evidence>
<dbReference type="RefSeq" id="WP_382358070.1">
    <property type="nucleotide sequence ID" value="NZ_JBHTGR010000006.1"/>
</dbReference>
<dbReference type="PROSITE" id="PS50880">
    <property type="entry name" value="TOPRIM"/>
    <property type="match status" value="1"/>
</dbReference>
<keyword evidence="15" id="KW-1185">Reference proteome</keyword>
<dbReference type="NCBIfam" id="TIGR00334">
    <property type="entry name" value="5S_RNA_mat_M5"/>
    <property type="match status" value="1"/>
</dbReference>
<keyword evidence="2 11" id="KW-0690">Ribosome biogenesis</keyword>
<comment type="subcellular location">
    <subcellularLocation>
        <location evidence="11">Cytoplasm</location>
    </subcellularLocation>
</comment>
<dbReference type="PANTHER" id="PTHR39156">
    <property type="entry name" value="RIBONUCLEASE M5"/>
    <property type="match status" value="1"/>
</dbReference>
<dbReference type="InterPro" id="IPR025156">
    <property type="entry name" value="RNase_M5_C"/>
</dbReference>
<dbReference type="GO" id="GO:0043822">
    <property type="term" value="F:ribonuclease M5 activity"/>
    <property type="evidence" value="ECO:0007669"/>
    <property type="project" value="UniProtKB-EC"/>
</dbReference>
<proteinExistence type="inferred from homology"/>
<dbReference type="InterPro" id="IPR034141">
    <property type="entry name" value="TOPRIM_RNase_M5-like"/>
</dbReference>
<dbReference type="HAMAP" id="MF_01469">
    <property type="entry name" value="RNase_M5"/>
    <property type="match status" value="1"/>
</dbReference>
<sequence>MRIQEVVVVEGRDDTARVREAVDADTIETNGSAVGDAVIKQIRHAQAKRGVIILTDPDFPGKRIRHIISVAVPGCKHAFLPREAARDRRSGQTSLGIEHASAEAIRDALQSVYSLAAEEYADITREDLVSAGLIGSSKASRRRDHLGEILKIGHTNGKQLLKRLTMFRISQEQFDKAMQQVMQEEDYDG</sequence>
<dbReference type="SMART" id="SM00493">
    <property type="entry name" value="TOPRIM"/>
    <property type="match status" value="1"/>
</dbReference>
<evidence type="ECO:0000256" key="7">
    <source>
        <dbReference type="ARBA" id="ARBA00022759"/>
    </source>
</evidence>
<dbReference type="EMBL" id="JBHTGR010000006">
    <property type="protein sequence ID" value="MFC7746565.1"/>
    <property type="molecule type" value="Genomic_DNA"/>
</dbReference>
<dbReference type="InterPro" id="IPR006171">
    <property type="entry name" value="TOPRIM_dom"/>
</dbReference>
<keyword evidence="5" id="KW-0479">Metal-binding</keyword>
<keyword evidence="1 11" id="KW-0963">Cytoplasm</keyword>
<feature type="domain" description="Toprim" evidence="13">
    <location>
        <begin position="4"/>
        <end position="87"/>
    </location>
</feature>
<evidence type="ECO:0000256" key="11">
    <source>
        <dbReference type="HAMAP-Rule" id="MF_01469"/>
    </source>
</evidence>
<dbReference type="Proteomes" id="UP001596620">
    <property type="component" value="Unassembled WGS sequence"/>
</dbReference>
<evidence type="ECO:0000256" key="3">
    <source>
        <dbReference type="ARBA" id="ARBA00022552"/>
    </source>
</evidence>
<dbReference type="Gene3D" id="3.40.1360.10">
    <property type="match status" value="1"/>
</dbReference>
<comment type="catalytic activity">
    <reaction evidence="11">
        <text>Endonucleolytic cleavage of RNA, removing 21 and 42 nucleotides, respectively, from the 5'- and 3'-termini of a 5S-rRNA precursor.</text>
        <dbReference type="EC" id="3.1.26.8"/>
    </reaction>
</comment>
<comment type="function">
    <text evidence="11">Required for correct processing of both the 5' and 3' ends of 5S rRNA precursor. Cleaves both sides of a double-stranded region yielding mature 5S rRNA in one step.</text>
</comment>
<name>A0ABW2UTI2_9BACI</name>
<evidence type="ECO:0000259" key="13">
    <source>
        <dbReference type="PROSITE" id="PS50880"/>
    </source>
</evidence>
<evidence type="ECO:0000256" key="12">
    <source>
        <dbReference type="NCBIfam" id="TIGR00334"/>
    </source>
</evidence>
<keyword evidence="7 11" id="KW-0255">Endonuclease</keyword>
<dbReference type="Pfam" id="PF01751">
    <property type="entry name" value="Toprim"/>
    <property type="match status" value="1"/>
</dbReference>
<dbReference type="CDD" id="cd01027">
    <property type="entry name" value="TOPRIM_RNase_M5_like"/>
    <property type="match status" value="1"/>
</dbReference>
<protein>
    <recommendedName>
        <fullName evidence="11 12">Ribonuclease M5</fullName>
        <ecNumber evidence="11 12">3.1.26.8</ecNumber>
    </recommendedName>
    <alternativeName>
        <fullName evidence="11">RNase M5</fullName>
    </alternativeName>
    <alternativeName>
        <fullName evidence="11">Ribosomal RNA terminal maturase M5</fullName>
    </alternativeName>
</protein>
<dbReference type="EC" id="3.1.26.8" evidence="11 12"/>
<evidence type="ECO:0000256" key="1">
    <source>
        <dbReference type="ARBA" id="ARBA00022490"/>
    </source>
</evidence>
<reference evidence="15" key="1">
    <citation type="journal article" date="2019" name="Int. J. Syst. Evol. Microbiol.">
        <title>The Global Catalogue of Microorganisms (GCM) 10K type strain sequencing project: providing services to taxonomists for standard genome sequencing and annotation.</title>
        <authorList>
            <consortium name="The Broad Institute Genomics Platform"/>
            <consortium name="The Broad Institute Genome Sequencing Center for Infectious Disease"/>
            <person name="Wu L."/>
            <person name="Ma J."/>
        </authorList>
    </citation>
    <scope>NUCLEOTIDE SEQUENCE [LARGE SCALE GENOMIC DNA]</scope>
    <source>
        <strain evidence="15">JCM 30234</strain>
    </source>
</reference>
<evidence type="ECO:0000313" key="15">
    <source>
        <dbReference type="Proteomes" id="UP001596620"/>
    </source>
</evidence>
<dbReference type="PANTHER" id="PTHR39156:SF1">
    <property type="entry name" value="RIBONUCLEASE M5"/>
    <property type="match status" value="1"/>
</dbReference>
<evidence type="ECO:0000256" key="2">
    <source>
        <dbReference type="ARBA" id="ARBA00022517"/>
    </source>
</evidence>
<organism evidence="14 15">
    <name type="scientific">Lentibacillus kimchii</name>
    <dbReference type="NCBI Taxonomy" id="1542911"/>
    <lineage>
        <taxon>Bacteria</taxon>
        <taxon>Bacillati</taxon>
        <taxon>Bacillota</taxon>
        <taxon>Bacilli</taxon>
        <taxon>Bacillales</taxon>
        <taxon>Bacillaceae</taxon>
        <taxon>Lentibacillus</taxon>
    </lineage>
</organism>
<evidence type="ECO:0000256" key="8">
    <source>
        <dbReference type="ARBA" id="ARBA00022801"/>
    </source>
</evidence>
<comment type="similarity">
    <text evidence="11">Belongs to the ribonuclease M5 family.</text>
</comment>
<keyword evidence="10 11" id="KW-0694">RNA-binding</keyword>
<dbReference type="Pfam" id="PF13331">
    <property type="entry name" value="DUF4093"/>
    <property type="match status" value="1"/>
</dbReference>
<evidence type="ECO:0000256" key="10">
    <source>
        <dbReference type="ARBA" id="ARBA00022884"/>
    </source>
</evidence>
<accession>A0ABW2UTI2</accession>
<gene>
    <name evidence="11 14" type="primary">rnmV</name>
    <name evidence="14" type="ORF">ACFQU8_04830</name>
</gene>